<protein>
    <recommendedName>
        <fullName evidence="2">DUF629 domain-containing protein</fullName>
    </recommendedName>
</protein>
<feature type="region of interest" description="Disordered" evidence="1">
    <location>
        <begin position="1"/>
        <end position="25"/>
    </location>
</feature>
<sequence length="675" mass="76328">MAEPAAGYGAGDESDEEELALDDEEGPTEHLFDWGLLNEEELAADGADAARHLHVAAYKYRAAAKRARAAGDEEVAARRLATAQDYLAMVNRIVPNCIETSILLANVLFLASKDDEAKSEVLRAIGIPNPIVSSGLPIMSSGDPFVRKTEDQRAENCTQRARISLRVTLDWICSNRPRATDAVWKVLQGYWNSMTSEKRGSFLSVSLDELHKYYDEVYQDDHWAASTISDALSFVKQTGSWRFWICPYCIGEKLPDALSLLGHMRSEHPAEEDLLEVWSRPELNEDASVDDDSLDEITVSQDSEDHYFFHFNEIDRIFQNLDFLPNRISITEEKSFVKTRDEKCEEGTKRLQEMNQKWKKNLHNTDNSSAEACFKFPDLWYDFLANSTLDYRVAVLPLAKSFLWVRLHLPLLAELIKSMIEDNAEPDTEMPPPHPNPPTTTTRKDNNKIASLNYIRSNVDEDLSILHPIMQALCNLRHFREKFLAGQLVRNPSNDSPPCIAGIFYGILYALETKKLHLTVDVLTSVKTILQELVDDSSIHGKVGRKFSSKIVTTMLNRLHMSENSSSSGFNREISRQVANHTCGECICPTHNIFGIKFDVQMSCHCGKSSHKGLYTTLFHKLDAGSPQTSKVKSFADLPVLLDEHFYKENCCKHCGSLDNIIDLFLSNTPHFFRI</sequence>
<feature type="compositionally biased region" description="Pro residues" evidence="1">
    <location>
        <begin position="429"/>
        <end position="438"/>
    </location>
</feature>
<dbReference type="Pfam" id="PF04780">
    <property type="entry name" value="DUF629"/>
    <property type="match status" value="1"/>
</dbReference>
<evidence type="ECO:0000313" key="3">
    <source>
        <dbReference type="EMBL" id="KQJ87943.1"/>
    </source>
</evidence>
<dbReference type="EMBL" id="CM000883">
    <property type="protein sequence ID" value="KQJ87943.1"/>
    <property type="molecule type" value="Genomic_DNA"/>
</dbReference>
<dbReference type="PANTHER" id="PTHR34465:SF3">
    <property type="entry name" value="OS09G0547900 PROTEIN"/>
    <property type="match status" value="1"/>
</dbReference>
<dbReference type="Gene3D" id="3.90.70.10">
    <property type="entry name" value="Cysteine proteinases"/>
    <property type="match status" value="1"/>
</dbReference>
<name>A0A0Q3EJT5_BRADI</name>
<gene>
    <name evidence="3" type="ORF">BRADI_4g14511v3</name>
</gene>
<dbReference type="OrthoDB" id="653393at2759"/>
<feature type="domain" description="DUF629" evidence="2">
    <location>
        <begin position="187"/>
        <end position="271"/>
    </location>
</feature>
<reference evidence="3" key="2">
    <citation type="submission" date="2017-06" db="EMBL/GenBank/DDBJ databases">
        <title>WGS assembly of Brachypodium distachyon.</title>
        <authorList>
            <consortium name="The International Brachypodium Initiative"/>
            <person name="Lucas S."/>
            <person name="Harmon-Smith M."/>
            <person name="Lail K."/>
            <person name="Tice H."/>
            <person name="Grimwood J."/>
            <person name="Bruce D."/>
            <person name="Barry K."/>
            <person name="Shu S."/>
            <person name="Lindquist E."/>
            <person name="Wang M."/>
            <person name="Pitluck S."/>
            <person name="Vogel J.P."/>
            <person name="Garvin D.F."/>
            <person name="Mockler T.C."/>
            <person name="Schmutz J."/>
            <person name="Rokhsar D."/>
            <person name="Bevan M.W."/>
        </authorList>
    </citation>
    <scope>NUCLEOTIDE SEQUENCE</scope>
    <source>
        <strain evidence="3">Bd21</strain>
    </source>
</reference>
<feature type="region of interest" description="Disordered" evidence="1">
    <location>
        <begin position="424"/>
        <end position="447"/>
    </location>
</feature>
<organism evidence="3">
    <name type="scientific">Brachypodium distachyon</name>
    <name type="common">Purple false brome</name>
    <name type="synonym">Trachynia distachya</name>
    <dbReference type="NCBI Taxonomy" id="15368"/>
    <lineage>
        <taxon>Eukaryota</taxon>
        <taxon>Viridiplantae</taxon>
        <taxon>Streptophyta</taxon>
        <taxon>Embryophyta</taxon>
        <taxon>Tracheophyta</taxon>
        <taxon>Spermatophyta</taxon>
        <taxon>Magnoliopsida</taxon>
        <taxon>Liliopsida</taxon>
        <taxon>Poales</taxon>
        <taxon>Poaceae</taxon>
        <taxon>BOP clade</taxon>
        <taxon>Pooideae</taxon>
        <taxon>Stipodae</taxon>
        <taxon>Brachypodieae</taxon>
        <taxon>Brachypodium</taxon>
    </lineage>
</organism>
<dbReference type="InterPro" id="IPR006865">
    <property type="entry name" value="DUF629"/>
</dbReference>
<dbReference type="Gramene" id="KQJ87943">
    <property type="protein sequence ID" value="KQJ87943"/>
    <property type="gene ID" value="BRADI_4g14511v3"/>
</dbReference>
<proteinExistence type="predicted"/>
<feature type="non-terminal residue" evidence="3">
    <location>
        <position position="675"/>
    </location>
</feature>
<dbReference type="InParanoid" id="A0A0Q3EJT5"/>
<dbReference type="AlphaFoldDB" id="A0A0Q3EJT5"/>
<evidence type="ECO:0000259" key="2">
    <source>
        <dbReference type="Pfam" id="PF04780"/>
    </source>
</evidence>
<dbReference type="EnsemblPlants" id="KQJ87943">
    <property type="protein sequence ID" value="KQJ87943"/>
    <property type="gene ID" value="BRADI_4g14511v3"/>
</dbReference>
<dbReference type="Proteomes" id="UP000008810">
    <property type="component" value="Chromosome 4"/>
</dbReference>
<keyword evidence="5" id="KW-1185">Reference proteome</keyword>
<accession>A0A0Q3EJT5</accession>
<feature type="compositionally biased region" description="Acidic residues" evidence="1">
    <location>
        <begin position="12"/>
        <end position="25"/>
    </location>
</feature>
<evidence type="ECO:0000256" key="1">
    <source>
        <dbReference type="SAM" id="MobiDB-lite"/>
    </source>
</evidence>
<reference evidence="4" key="3">
    <citation type="submission" date="2018-08" db="UniProtKB">
        <authorList>
            <consortium name="EnsemblPlants"/>
        </authorList>
    </citation>
    <scope>IDENTIFICATION</scope>
    <source>
        <strain evidence="4">cv. Bd21</strain>
    </source>
</reference>
<evidence type="ECO:0000313" key="4">
    <source>
        <dbReference type="EnsemblPlants" id="KQJ87943"/>
    </source>
</evidence>
<evidence type="ECO:0000313" key="5">
    <source>
        <dbReference type="Proteomes" id="UP000008810"/>
    </source>
</evidence>
<dbReference type="PANTHER" id="PTHR34465">
    <property type="entry name" value="CARBOXYL-TERMINAL HYDROLASE-LIKE PROTEIN, PUTATIVE (DUF627 AND DUF629)-RELATED"/>
    <property type="match status" value="1"/>
</dbReference>
<reference evidence="3 4" key="1">
    <citation type="journal article" date="2010" name="Nature">
        <title>Genome sequencing and analysis of the model grass Brachypodium distachyon.</title>
        <authorList>
            <consortium name="International Brachypodium Initiative"/>
        </authorList>
    </citation>
    <scope>NUCLEOTIDE SEQUENCE [LARGE SCALE GENOMIC DNA]</scope>
    <source>
        <strain evidence="3 4">Bd21</strain>
    </source>
</reference>